<dbReference type="Proteomes" id="UP000184383">
    <property type="component" value="Unassembled WGS sequence"/>
</dbReference>
<dbReference type="GO" id="GO:0005524">
    <property type="term" value="F:ATP binding"/>
    <property type="evidence" value="ECO:0007669"/>
    <property type="project" value="InterPro"/>
</dbReference>
<dbReference type="PANTHER" id="PTHR46411:SF3">
    <property type="entry name" value="AAA+ ATPASE DOMAIN-CONTAINING PROTEIN"/>
    <property type="match status" value="1"/>
</dbReference>
<dbReference type="InterPro" id="IPR003593">
    <property type="entry name" value="AAA+_ATPase"/>
</dbReference>
<keyword evidence="4" id="KW-1185">Reference proteome</keyword>
<dbReference type="Pfam" id="PF22942">
    <property type="entry name" value="DUF7025"/>
    <property type="match status" value="1"/>
</dbReference>
<proteinExistence type="predicted"/>
<evidence type="ECO:0000259" key="2">
    <source>
        <dbReference type="SMART" id="SM00382"/>
    </source>
</evidence>
<dbReference type="STRING" id="1073089.A0A1L9RUX9"/>
<feature type="region of interest" description="Disordered" evidence="1">
    <location>
        <begin position="1"/>
        <end position="20"/>
    </location>
</feature>
<protein>
    <recommendedName>
        <fullName evidence="2">AAA+ ATPase domain-containing protein</fullName>
    </recommendedName>
</protein>
<dbReference type="Gene3D" id="3.40.50.300">
    <property type="entry name" value="P-loop containing nucleotide triphosphate hydrolases"/>
    <property type="match status" value="1"/>
</dbReference>
<evidence type="ECO:0000313" key="3">
    <source>
        <dbReference type="EMBL" id="OJJ38741.1"/>
    </source>
</evidence>
<accession>A0A1L9RUX9</accession>
<organism evidence="3 4">
    <name type="scientific">Aspergillus wentii DTO 134E9</name>
    <dbReference type="NCBI Taxonomy" id="1073089"/>
    <lineage>
        <taxon>Eukaryota</taxon>
        <taxon>Fungi</taxon>
        <taxon>Dikarya</taxon>
        <taxon>Ascomycota</taxon>
        <taxon>Pezizomycotina</taxon>
        <taxon>Eurotiomycetes</taxon>
        <taxon>Eurotiomycetidae</taxon>
        <taxon>Eurotiales</taxon>
        <taxon>Aspergillaceae</taxon>
        <taxon>Aspergillus</taxon>
        <taxon>Aspergillus subgen. Cremei</taxon>
    </lineage>
</organism>
<name>A0A1L9RUX9_ASPWE</name>
<feature type="domain" description="AAA+ ATPase" evidence="2">
    <location>
        <begin position="458"/>
        <end position="585"/>
    </location>
</feature>
<dbReference type="SUPFAM" id="SSF52540">
    <property type="entry name" value="P-loop containing nucleoside triphosphate hydrolases"/>
    <property type="match status" value="1"/>
</dbReference>
<dbReference type="PANTHER" id="PTHR46411">
    <property type="entry name" value="FAMILY ATPASE, PUTATIVE-RELATED"/>
    <property type="match status" value="1"/>
</dbReference>
<dbReference type="RefSeq" id="XP_040692417.1">
    <property type="nucleotide sequence ID" value="XM_040833935.1"/>
</dbReference>
<dbReference type="AlphaFoldDB" id="A0A1L9RUX9"/>
<dbReference type="InterPro" id="IPR027417">
    <property type="entry name" value="P-loop_NTPase"/>
</dbReference>
<feature type="compositionally biased region" description="Polar residues" evidence="1">
    <location>
        <begin position="1"/>
        <end position="12"/>
    </location>
</feature>
<evidence type="ECO:0000256" key="1">
    <source>
        <dbReference type="SAM" id="MobiDB-lite"/>
    </source>
</evidence>
<dbReference type="GeneID" id="63749783"/>
<dbReference type="InterPro" id="IPR003959">
    <property type="entry name" value="ATPase_AAA_core"/>
</dbReference>
<dbReference type="InterPro" id="IPR054289">
    <property type="entry name" value="DUF7025"/>
</dbReference>
<dbReference type="CDD" id="cd19481">
    <property type="entry name" value="RecA-like_protease"/>
    <property type="match status" value="1"/>
</dbReference>
<dbReference type="SMART" id="SM00382">
    <property type="entry name" value="AAA"/>
    <property type="match status" value="1"/>
</dbReference>
<gene>
    <name evidence="3" type="ORF">ASPWEDRAFT_341528</name>
</gene>
<evidence type="ECO:0000313" key="4">
    <source>
        <dbReference type="Proteomes" id="UP000184383"/>
    </source>
</evidence>
<dbReference type="GO" id="GO:0016887">
    <property type="term" value="F:ATP hydrolysis activity"/>
    <property type="evidence" value="ECO:0007669"/>
    <property type="project" value="InterPro"/>
</dbReference>
<sequence length="665" mass="75096">MSTPPNTNPNVSTEKEPDGSECTIQTLYEGTPKCSCCKNWVEEYPKDLRTAVEEKAETKQKALVVRMRKNHGEGKALVLDSVVIQNASLKKTLSEVFEGYRGITTSLNKVVFRAPFRPFFYRWKRFTRILERQERGDPDAAAYSRLLYDVLHTELRDVMAEVNDLLAHGVITYSLLWALFEPAVCVVAAAAGQDRFFIIDSAEYNDKGFLGIQARFVDWDGQRFGYATGCLAIGAYSGTRRITDLGVFPASFHPAQKEAEERAILRGQKFRDLHGFHYKAYSGLMLEQVQRKQVKRNVDGRVIIDAASYFHDIPDEAICLAALDSAITPQINVSDDQHVGPLPMAGRCRIPALQRGDRLGQNKLEIGELTVEERIEPVLHTLTDKQLLLCTTHVRGYSLKTKSWGKFNVDQISDITWNDDAFPNLMLPTGYKNLILSFLEGQSANKGDFDDIIQGKGLGIIMLLVGNPGTGKTLTAEAVADKMRKPLYILSAGELGHNAKPVESRLNTVLELTEKWDAILLFDECDVFLQERSMSQLTHNEIVAVFLRLLEYYRGILFMTTNRADSIDRAFQSRIHLTLHYPDLEPTPKDQIWRRFVSQSKGASSEVTDEEYQRLALLPMNGRQIKNVVKISNLLAIQEKRALKMEQIRTVLHATREIDAELHGI</sequence>
<dbReference type="Pfam" id="PF00004">
    <property type="entry name" value="AAA"/>
    <property type="match status" value="1"/>
</dbReference>
<dbReference type="OrthoDB" id="10042665at2759"/>
<reference evidence="4" key="1">
    <citation type="journal article" date="2017" name="Genome Biol.">
        <title>Comparative genomics reveals high biological diversity and specific adaptations in the industrially and medically important fungal genus Aspergillus.</title>
        <authorList>
            <person name="de Vries R.P."/>
            <person name="Riley R."/>
            <person name="Wiebenga A."/>
            <person name="Aguilar-Osorio G."/>
            <person name="Amillis S."/>
            <person name="Uchima C.A."/>
            <person name="Anderluh G."/>
            <person name="Asadollahi M."/>
            <person name="Askin M."/>
            <person name="Barry K."/>
            <person name="Battaglia E."/>
            <person name="Bayram O."/>
            <person name="Benocci T."/>
            <person name="Braus-Stromeyer S.A."/>
            <person name="Caldana C."/>
            <person name="Canovas D."/>
            <person name="Cerqueira G.C."/>
            <person name="Chen F."/>
            <person name="Chen W."/>
            <person name="Choi C."/>
            <person name="Clum A."/>
            <person name="Dos Santos R.A."/>
            <person name="Damasio A.R."/>
            <person name="Diallinas G."/>
            <person name="Emri T."/>
            <person name="Fekete E."/>
            <person name="Flipphi M."/>
            <person name="Freyberg S."/>
            <person name="Gallo A."/>
            <person name="Gournas C."/>
            <person name="Habgood R."/>
            <person name="Hainaut M."/>
            <person name="Harispe M.L."/>
            <person name="Henrissat B."/>
            <person name="Hilden K.S."/>
            <person name="Hope R."/>
            <person name="Hossain A."/>
            <person name="Karabika E."/>
            <person name="Karaffa L."/>
            <person name="Karanyi Z."/>
            <person name="Krasevec N."/>
            <person name="Kuo A."/>
            <person name="Kusch H."/>
            <person name="LaButti K."/>
            <person name="Lagendijk E.L."/>
            <person name="Lapidus A."/>
            <person name="Levasseur A."/>
            <person name="Lindquist E."/>
            <person name="Lipzen A."/>
            <person name="Logrieco A.F."/>
            <person name="MacCabe A."/>
            <person name="Maekelae M.R."/>
            <person name="Malavazi I."/>
            <person name="Melin P."/>
            <person name="Meyer V."/>
            <person name="Mielnichuk N."/>
            <person name="Miskei M."/>
            <person name="Molnar A.P."/>
            <person name="Mule G."/>
            <person name="Ngan C.Y."/>
            <person name="Orejas M."/>
            <person name="Orosz E."/>
            <person name="Ouedraogo J.P."/>
            <person name="Overkamp K.M."/>
            <person name="Park H.-S."/>
            <person name="Perrone G."/>
            <person name="Piumi F."/>
            <person name="Punt P.J."/>
            <person name="Ram A.F."/>
            <person name="Ramon A."/>
            <person name="Rauscher S."/>
            <person name="Record E."/>
            <person name="Riano-Pachon D.M."/>
            <person name="Robert V."/>
            <person name="Roehrig J."/>
            <person name="Ruller R."/>
            <person name="Salamov A."/>
            <person name="Salih N.S."/>
            <person name="Samson R.A."/>
            <person name="Sandor E."/>
            <person name="Sanguinetti M."/>
            <person name="Schuetze T."/>
            <person name="Sepcic K."/>
            <person name="Shelest E."/>
            <person name="Sherlock G."/>
            <person name="Sophianopoulou V."/>
            <person name="Squina F.M."/>
            <person name="Sun H."/>
            <person name="Susca A."/>
            <person name="Todd R.B."/>
            <person name="Tsang A."/>
            <person name="Unkles S.E."/>
            <person name="van de Wiele N."/>
            <person name="van Rossen-Uffink D."/>
            <person name="Oliveira J.V."/>
            <person name="Vesth T.C."/>
            <person name="Visser J."/>
            <person name="Yu J.-H."/>
            <person name="Zhou M."/>
            <person name="Andersen M.R."/>
            <person name="Archer D.B."/>
            <person name="Baker S.E."/>
            <person name="Benoit I."/>
            <person name="Brakhage A.A."/>
            <person name="Braus G.H."/>
            <person name="Fischer R."/>
            <person name="Frisvad J.C."/>
            <person name="Goldman G.H."/>
            <person name="Houbraken J."/>
            <person name="Oakley B."/>
            <person name="Pocsi I."/>
            <person name="Scazzocchio C."/>
            <person name="Seiboth B."/>
            <person name="vanKuyk P.A."/>
            <person name="Wortman J."/>
            <person name="Dyer P.S."/>
            <person name="Grigoriev I.V."/>
        </authorList>
    </citation>
    <scope>NUCLEOTIDE SEQUENCE [LARGE SCALE GENOMIC DNA]</scope>
    <source>
        <strain evidence="4">DTO 134E9</strain>
    </source>
</reference>
<dbReference type="EMBL" id="KV878210">
    <property type="protein sequence ID" value="OJJ38741.1"/>
    <property type="molecule type" value="Genomic_DNA"/>
</dbReference>
<dbReference type="VEuPathDB" id="FungiDB:ASPWEDRAFT_341528"/>